<accession>A0ACB8GZR9</accession>
<protein>
    <submittedName>
        <fullName evidence="1">Protein bem46</fullName>
    </submittedName>
</protein>
<evidence type="ECO:0000313" key="2">
    <source>
        <dbReference type="Proteomes" id="UP000664032"/>
    </source>
</evidence>
<dbReference type="Proteomes" id="UP000664032">
    <property type="component" value="Unassembled WGS sequence"/>
</dbReference>
<gene>
    <name evidence="1" type="ORF">JR316_0005600</name>
</gene>
<organism evidence="1 2">
    <name type="scientific">Psilocybe cubensis</name>
    <name type="common">Psychedelic mushroom</name>
    <name type="synonym">Stropharia cubensis</name>
    <dbReference type="NCBI Taxonomy" id="181762"/>
    <lineage>
        <taxon>Eukaryota</taxon>
        <taxon>Fungi</taxon>
        <taxon>Dikarya</taxon>
        <taxon>Basidiomycota</taxon>
        <taxon>Agaricomycotina</taxon>
        <taxon>Agaricomycetes</taxon>
        <taxon>Agaricomycetidae</taxon>
        <taxon>Agaricales</taxon>
        <taxon>Agaricineae</taxon>
        <taxon>Strophariaceae</taxon>
        <taxon>Psilocybe</taxon>
    </lineage>
</organism>
<proteinExistence type="predicted"/>
<reference evidence="1" key="1">
    <citation type="submission" date="2021-10" db="EMBL/GenBank/DDBJ databases">
        <title>Psilocybe cubensis genome.</title>
        <authorList>
            <person name="Mckernan K.J."/>
            <person name="Crawford S."/>
            <person name="Trippe A."/>
            <person name="Kane L.T."/>
            <person name="Mclaughlin S."/>
        </authorList>
    </citation>
    <scope>NUCLEOTIDE SEQUENCE</scope>
    <source>
        <strain evidence="1">MGC-MH-2018</strain>
    </source>
</reference>
<name>A0ACB8GZR9_PSICU</name>
<comment type="caution">
    <text evidence="1">The sequence shown here is derived from an EMBL/GenBank/DDBJ whole genome shotgun (WGS) entry which is preliminary data.</text>
</comment>
<sequence>MEPFEDITVVTEDGIKIRCYLIQKKDSETYADARGTIILFHGNSADRGDLLEPFASQWWNEYNVLLAEYRGYGLSEGTPTEKRCPVVDYVRHHPLLSVLPIILYGHSLGGAVAIHVASENSDKIDALILENTFASLAAVVRDIPIVGWPLSVFCPDKWNSVEKISRIPQDIPILLLGGMKDEVLKLHHMKSLWRAVKKRNATKSLQNSSQTGGEEKEAGDLYAVQDQFIIFPDGLHSTTHEESGYWTVTFGFLDSVQNWRSIQK</sequence>
<keyword evidence="2" id="KW-1185">Reference proteome</keyword>
<evidence type="ECO:0000313" key="1">
    <source>
        <dbReference type="EMBL" id="KAH9481081.1"/>
    </source>
</evidence>
<dbReference type="EMBL" id="JAFIQS020000005">
    <property type="protein sequence ID" value="KAH9481081.1"/>
    <property type="molecule type" value="Genomic_DNA"/>
</dbReference>